<dbReference type="EC" id="3.1.4.58" evidence="2"/>
<dbReference type="SUPFAM" id="SSF55144">
    <property type="entry name" value="LigT-like"/>
    <property type="match status" value="1"/>
</dbReference>
<evidence type="ECO:0000256" key="2">
    <source>
        <dbReference type="HAMAP-Rule" id="MF_01940"/>
    </source>
</evidence>
<dbReference type="PANTHER" id="PTHR35561">
    <property type="entry name" value="RNA 2',3'-CYCLIC PHOSPHODIESTERASE"/>
    <property type="match status" value="1"/>
</dbReference>
<dbReference type="HAMAP" id="MF_01940">
    <property type="entry name" value="RNA_CPDase"/>
    <property type="match status" value="1"/>
</dbReference>
<dbReference type="Proteomes" id="UP000675940">
    <property type="component" value="Unassembled WGS sequence"/>
</dbReference>
<accession>A0A940MR29</accession>
<evidence type="ECO:0000313" key="3">
    <source>
        <dbReference type="EMBL" id="MBP0484275.1"/>
    </source>
</evidence>
<name>A0A940MR29_9RHOB</name>
<feature type="active site" description="Proton acceptor" evidence="2">
    <location>
        <position position="119"/>
    </location>
</feature>
<feature type="short sequence motif" description="HXTX 1" evidence="2">
    <location>
        <begin position="36"/>
        <end position="39"/>
    </location>
</feature>
<dbReference type="InterPro" id="IPR004175">
    <property type="entry name" value="RNA_CPDase"/>
</dbReference>
<reference evidence="3" key="1">
    <citation type="submission" date="2021-03" db="EMBL/GenBank/DDBJ databases">
        <title>Sagittula salina sp. nov. strain M10.9X isolated from the marine waste.</title>
        <authorList>
            <person name="Satari L."/>
            <person name="Molina-Menor E."/>
            <person name="Vidal-Verdu A."/>
            <person name="Pascual J."/>
            <person name="Pereto J."/>
            <person name="Porcar M."/>
        </authorList>
    </citation>
    <scope>NUCLEOTIDE SEQUENCE</scope>
    <source>
        <strain evidence="3">M10.9X</strain>
    </source>
</reference>
<proteinExistence type="inferred from homology"/>
<gene>
    <name evidence="3" type="primary">thpR</name>
    <name evidence="3" type="ORF">J5474_17510</name>
</gene>
<dbReference type="AlphaFoldDB" id="A0A940MR29"/>
<organism evidence="3 4">
    <name type="scientific">Sagittula salina</name>
    <dbReference type="NCBI Taxonomy" id="2820268"/>
    <lineage>
        <taxon>Bacteria</taxon>
        <taxon>Pseudomonadati</taxon>
        <taxon>Pseudomonadota</taxon>
        <taxon>Alphaproteobacteria</taxon>
        <taxon>Rhodobacterales</taxon>
        <taxon>Roseobacteraceae</taxon>
        <taxon>Sagittula</taxon>
    </lineage>
</organism>
<comment type="function">
    <text evidence="2">Hydrolyzes RNA 2',3'-cyclic phosphodiester to an RNA 2'-phosphomonoester.</text>
</comment>
<feature type="short sequence motif" description="HXTX 2" evidence="2">
    <location>
        <begin position="119"/>
        <end position="122"/>
    </location>
</feature>
<comment type="caution">
    <text evidence="3">The sequence shown here is derived from an EMBL/GenBank/DDBJ whole genome shotgun (WGS) entry which is preliminary data.</text>
</comment>
<comment type="similarity">
    <text evidence="2">Belongs to the 2H phosphoesterase superfamily. ThpR family.</text>
</comment>
<dbReference type="InterPro" id="IPR009097">
    <property type="entry name" value="Cyclic_Pdiesterase"/>
</dbReference>
<dbReference type="PANTHER" id="PTHR35561:SF1">
    <property type="entry name" value="RNA 2',3'-CYCLIC PHOSPHODIESTERASE"/>
    <property type="match status" value="1"/>
</dbReference>
<dbReference type="GO" id="GO:0008664">
    <property type="term" value="F:RNA 2',3'-cyclic 3'-phosphodiesterase activity"/>
    <property type="evidence" value="ECO:0007669"/>
    <property type="project" value="UniProtKB-EC"/>
</dbReference>
<sequence>MRLFVSLTLPEAAIGPLLDLQDRLPIGRPVSADNLHLTLAFLGDQPEAALEGLHDALSTLRAAPVPLVLSGAALFGGRKGQAAGLEADGGAALTALHDRIKARLHGAGVHFERRRFRPHVTLTRLKGGADASRVLSVLAGAHIGPVTCTGFALVESRLHPDGAIYEPLACWPLG</sequence>
<dbReference type="NCBIfam" id="TIGR02258">
    <property type="entry name" value="2_5_ligase"/>
    <property type="match status" value="1"/>
</dbReference>
<comment type="catalytic activity">
    <reaction evidence="2">
        <text>a 3'-end 2',3'-cyclophospho-ribonucleotide-RNA + H2O = a 3'-end 2'-phospho-ribonucleotide-RNA + H(+)</text>
        <dbReference type="Rhea" id="RHEA:11828"/>
        <dbReference type="Rhea" id="RHEA-COMP:10464"/>
        <dbReference type="Rhea" id="RHEA-COMP:17353"/>
        <dbReference type="ChEBI" id="CHEBI:15377"/>
        <dbReference type="ChEBI" id="CHEBI:15378"/>
        <dbReference type="ChEBI" id="CHEBI:83064"/>
        <dbReference type="ChEBI" id="CHEBI:173113"/>
        <dbReference type="EC" id="3.1.4.58"/>
    </reaction>
</comment>
<evidence type="ECO:0000313" key="4">
    <source>
        <dbReference type="Proteomes" id="UP000675940"/>
    </source>
</evidence>
<feature type="active site" description="Proton donor" evidence="2">
    <location>
        <position position="36"/>
    </location>
</feature>
<keyword evidence="4" id="KW-1185">Reference proteome</keyword>
<dbReference type="RefSeq" id="WP_209362472.1">
    <property type="nucleotide sequence ID" value="NZ_JAGISH010000011.1"/>
</dbReference>
<protein>
    <recommendedName>
        <fullName evidence="2">RNA 2',3'-cyclic phosphodiesterase</fullName>
        <shortName evidence="2">RNA 2',3'-CPDase</shortName>
        <ecNumber evidence="2">3.1.4.58</ecNumber>
    </recommendedName>
</protein>
<dbReference type="Gene3D" id="3.90.1140.10">
    <property type="entry name" value="Cyclic phosphodiesterase"/>
    <property type="match status" value="1"/>
</dbReference>
<dbReference type="Pfam" id="PF13563">
    <property type="entry name" value="2_5_RNA_ligase2"/>
    <property type="match status" value="1"/>
</dbReference>
<evidence type="ECO:0000256" key="1">
    <source>
        <dbReference type="ARBA" id="ARBA00022801"/>
    </source>
</evidence>
<keyword evidence="1 2" id="KW-0378">Hydrolase</keyword>
<dbReference type="EMBL" id="JAGISH010000011">
    <property type="protein sequence ID" value="MBP0484275.1"/>
    <property type="molecule type" value="Genomic_DNA"/>
</dbReference>
<dbReference type="GO" id="GO:0004113">
    <property type="term" value="F:2',3'-cyclic-nucleotide 3'-phosphodiesterase activity"/>
    <property type="evidence" value="ECO:0007669"/>
    <property type="project" value="InterPro"/>
</dbReference>